<reference evidence="3 4" key="1">
    <citation type="submission" date="2017-05" db="EMBL/GenBank/DDBJ databases">
        <authorList>
            <person name="Song R."/>
            <person name="Chenine A.L."/>
            <person name="Ruprecht R.M."/>
        </authorList>
    </citation>
    <scope>NUCLEOTIDE SEQUENCE [LARGE SCALE GENOMIC DNA]</scope>
    <source>
        <strain evidence="3 4">CECT 8898</strain>
    </source>
</reference>
<keyword evidence="4" id="KW-1185">Reference proteome</keyword>
<gene>
    <name evidence="3" type="ORF">MAA8898_00359</name>
</gene>
<sequence length="289" mass="30627">MDWPPDPATWPHARHSRQIPLSPHRWHVQVLGDGPDLVLLHGAGGALHSWRGLIPLLADRYRVIAVDLPGHGYTRSPGGARSGLDAMTQDLSLLIAAQGWRPAALIGHSAGGALALRLAGRLDPMPAVVGINAALTPFDGVAGWLFPLLARMLAANPLTPLLFTLGRSGTGQARKLVEGTGSCLDEQGYALYARLMADRRHVNGALQMMARWSLDDLLRDLPRITAQTLLITGDRDRAVAPSVAVAAADRMPDARVLPLTGLGHLAHEEDPAAVAAAMAPFLAAHCPAT</sequence>
<dbReference type="SUPFAM" id="SSF53474">
    <property type="entry name" value="alpha/beta-Hydrolases"/>
    <property type="match status" value="1"/>
</dbReference>
<evidence type="ECO:0000259" key="2">
    <source>
        <dbReference type="Pfam" id="PF00561"/>
    </source>
</evidence>
<evidence type="ECO:0000256" key="1">
    <source>
        <dbReference type="ARBA" id="ARBA00022801"/>
    </source>
</evidence>
<dbReference type="InterPro" id="IPR029058">
    <property type="entry name" value="AB_hydrolase_fold"/>
</dbReference>
<dbReference type="RefSeq" id="WP_094019236.1">
    <property type="nucleotide sequence ID" value="NZ_FXYF01000001.1"/>
</dbReference>
<protein>
    <submittedName>
        <fullName evidence="3">Tropinesterase</fullName>
        <ecNumber evidence="3">3.1.1.10</ecNumber>
    </submittedName>
</protein>
<dbReference type="Gene3D" id="3.40.50.1820">
    <property type="entry name" value="alpha/beta hydrolase"/>
    <property type="match status" value="1"/>
</dbReference>
<dbReference type="PANTHER" id="PTHR43798">
    <property type="entry name" value="MONOACYLGLYCEROL LIPASE"/>
    <property type="match status" value="1"/>
</dbReference>
<feature type="domain" description="AB hydrolase-1" evidence="2">
    <location>
        <begin position="37"/>
        <end position="271"/>
    </location>
</feature>
<organism evidence="3 4">
    <name type="scientific">Maliponia aquimaris</name>
    <dbReference type="NCBI Taxonomy" id="1673631"/>
    <lineage>
        <taxon>Bacteria</taxon>
        <taxon>Pseudomonadati</taxon>
        <taxon>Pseudomonadota</taxon>
        <taxon>Alphaproteobacteria</taxon>
        <taxon>Rhodobacterales</taxon>
        <taxon>Paracoccaceae</taxon>
        <taxon>Maliponia</taxon>
    </lineage>
</organism>
<dbReference type="OrthoDB" id="9804723at2"/>
<proteinExistence type="predicted"/>
<dbReference type="PRINTS" id="PR00111">
    <property type="entry name" value="ABHYDROLASE"/>
</dbReference>
<dbReference type="AlphaFoldDB" id="A0A238JRV4"/>
<dbReference type="Proteomes" id="UP000207598">
    <property type="component" value="Unassembled WGS sequence"/>
</dbReference>
<dbReference type="PANTHER" id="PTHR43798:SF31">
    <property type="entry name" value="AB HYDROLASE SUPERFAMILY PROTEIN YCLE"/>
    <property type="match status" value="1"/>
</dbReference>
<name>A0A238JRV4_9RHOB</name>
<keyword evidence="1 3" id="KW-0378">Hydrolase</keyword>
<dbReference type="InterPro" id="IPR050266">
    <property type="entry name" value="AB_hydrolase_sf"/>
</dbReference>
<dbReference type="EMBL" id="FXYF01000001">
    <property type="protein sequence ID" value="SMX32924.1"/>
    <property type="molecule type" value="Genomic_DNA"/>
</dbReference>
<dbReference type="GO" id="GO:0050357">
    <property type="term" value="F:tropinesterase activity"/>
    <property type="evidence" value="ECO:0007669"/>
    <property type="project" value="UniProtKB-EC"/>
</dbReference>
<evidence type="ECO:0000313" key="3">
    <source>
        <dbReference type="EMBL" id="SMX32924.1"/>
    </source>
</evidence>
<dbReference type="InterPro" id="IPR000073">
    <property type="entry name" value="AB_hydrolase_1"/>
</dbReference>
<dbReference type="GO" id="GO:0016020">
    <property type="term" value="C:membrane"/>
    <property type="evidence" value="ECO:0007669"/>
    <property type="project" value="TreeGrafter"/>
</dbReference>
<dbReference type="InterPro" id="IPR000639">
    <property type="entry name" value="Epox_hydrolase-like"/>
</dbReference>
<dbReference type="Pfam" id="PF00561">
    <property type="entry name" value="Abhydrolase_1"/>
    <property type="match status" value="1"/>
</dbReference>
<dbReference type="NCBIfam" id="TIGR03056">
    <property type="entry name" value="bchO_mg_che_rel"/>
    <property type="match status" value="1"/>
</dbReference>
<dbReference type="EC" id="3.1.1.10" evidence="3"/>
<dbReference type="PRINTS" id="PR00412">
    <property type="entry name" value="EPOXHYDRLASE"/>
</dbReference>
<evidence type="ECO:0000313" key="4">
    <source>
        <dbReference type="Proteomes" id="UP000207598"/>
    </source>
</evidence>
<dbReference type="InterPro" id="IPR017497">
    <property type="entry name" value="BchO"/>
</dbReference>
<accession>A0A238JRV4</accession>